<dbReference type="PROSITE" id="PS01131">
    <property type="entry name" value="RRNA_A_DIMETH"/>
    <property type="match status" value="1"/>
</dbReference>
<proteinExistence type="inferred from homology"/>
<dbReference type="PANTHER" id="PTHR11727:SF7">
    <property type="entry name" value="DIMETHYLADENOSINE TRANSFERASE-RELATED"/>
    <property type="match status" value="1"/>
</dbReference>
<evidence type="ECO:0000256" key="8">
    <source>
        <dbReference type="PROSITE-ProRule" id="PRU01026"/>
    </source>
</evidence>
<dbReference type="RefSeq" id="WP_244386747.1">
    <property type="nucleotide sequence ID" value="NZ_AP025564.1"/>
</dbReference>
<dbReference type="Gene3D" id="1.10.8.100">
    <property type="entry name" value="Ribosomal RNA adenine dimethylase-like, domain 2"/>
    <property type="match status" value="1"/>
</dbReference>
<evidence type="ECO:0000313" key="11">
    <source>
        <dbReference type="Proteomes" id="UP001320544"/>
    </source>
</evidence>
<feature type="binding site" evidence="7 8">
    <location>
        <position position="33"/>
    </location>
    <ligand>
        <name>S-adenosyl-L-methionine</name>
        <dbReference type="ChEBI" id="CHEBI:59789"/>
    </ligand>
</feature>
<reference evidence="10 11" key="1">
    <citation type="submission" date="2022-01" db="EMBL/GenBank/DDBJ databases">
        <title>Novel bile acid biosynthetic pathways are enriched in the microbiome of centenarians.</title>
        <authorList>
            <person name="Sato Y."/>
            <person name="Atarashi K."/>
            <person name="Plichta R.D."/>
            <person name="Arai Y."/>
            <person name="Sasajima S."/>
            <person name="Kearney M.S."/>
            <person name="Suda W."/>
            <person name="Takeshita K."/>
            <person name="Sasaki T."/>
            <person name="Okamoto S."/>
            <person name="Skelly N.A."/>
            <person name="Okamura Y."/>
            <person name="Vlamakis H."/>
            <person name="Li Y."/>
            <person name="Tanoue T."/>
            <person name="Takei H."/>
            <person name="Nittono H."/>
            <person name="Narushima S."/>
            <person name="Irie J."/>
            <person name="Itoh H."/>
            <person name="Moriya K."/>
            <person name="Sugiura Y."/>
            <person name="Suematsu M."/>
            <person name="Moritoki N."/>
            <person name="Shibata S."/>
            <person name="Littman R.D."/>
            <person name="Fischbach A.M."/>
            <person name="Uwamino Y."/>
            <person name="Inoue T."/>
            <person name="Honda A."/>
            <person name="Hattori M."/>
            <person name="Murai T."/>
            <person name="Xavier J.R."/>
            <person name="Hirose N."/>
            <person name="Honda K."/>
        </authorList>
    </citation>
    <scope>NUCLEOTIDE SEQUENCE [LARGE SCALE GENOMIC DNA]</scope>
    <source>
        <strain evidence="10 11">CE91-St30</strain>
    </source>
</reference>
<dbReference type="InterPro" id="IPR029063">
    <property type="entry name" value="SAM-dependent_MTases_sf"/>
</dbReference>
<feature type="binding site" evidence="7 8">
    <location>
        <position position="79"/>
    </location>
    <ligand>
        <name>S-adenosyl-L-methionine</name>
        <dbReference type="ChEBI" id="CHEBI:59789"/>
    </ligand>
</feature>
<keyword evidence="3 7" id="KW-0489">Methyltransferase</keyword>
<dbReference type="Proteomes" id="UP001320544">
    <property type="component" value="Chromosome"/>
</dbReference>
<keyword evidence="4 7" id="KW-0808">Transferase</keyword>
<evidence type="ECO:0000313" key="10">
    <source>
        <dbReference type="EMBL" id="BDE97445.1"/>
    </source>
</evidence>
<dbReference type="InterPro" id="IPR001737">
    <property type="entry name" value="KsgA/Erm"/>
</dbReference>
<accession>A0ABM7WM12</accession>
<dbReference type="Gene3D" id="3.40.50.150">
    <property type="entry name" value="Vaccinia Virus protein VP39"/>
    <property type="match status" value="1"/>
</dbReference>
<sequence length="327" mass="34959">MTKLSPLASPSATRAVLEAHGLATKKALGQNFLINDAILEKIIALSQVNGDDFVLEVGPGIGTLTIVLLKHAGFVVSVERDKDLPAVLAETLEPWADRFALIGKDALDLTKADLANAAERLEAESDAAGAFGDQAIAPASRSAHPLPNKFVANLPYAVAATLVLDYFERFESIESATVMVQAEVADRMAAKAGTKNYGAYTVKLSLFAEPAGRFSVSPGNFFPPPRVDSSVLRLKRCTPVDGDGNQLIREAVRATCIMADAAFFNRRKTLANSCKMYFAGKGEQGTAVAKALDSLFVRAGIDSRRRGETLTREEFIRLGEGLLDATS</sequence>
<dbReference type="GO" id="GO:0008168">
    <property type="term" value="F:methyltransferase activity"/>
    <property type="evidence" value="ECO:0007669"/>
    <property type="project" value="UniProtKB-KW"/>
</dbReference>
<dbReference type="PANTHER" id="PTHR11727">
    <property type="entry name" value="DIMETHYLADENOSINE TRANSFERASE"/>
    <property type="match status" value="1"/>
</dbReference>
<keyword evidence="2 7" id="KW-0698">rRNA processing</keyword>
<organism evidence="10 11">
    <name type="scientific">Raoultibacter timonensis</name>
    <dbReference type="NCBI Taxonomy" id="1907662"/>
    <lineage>
        <taxon>Bacteria</taxon>
        <taxon>Bacillati</taxon>
        <taxon>Actinomycetota</taxon>
        <taxon>Coriobacteriia</taxon>
        <taxon>Eggerthellales</taxon>
        <taxon>Eggerthellaceae</taxon>
        <taxon>Raoultibacter</taxon>
    </lineage>
</organism>
<dbReference type="HAMAP" id="MF_00607">
    <property type="entry name" value="16SrRNA_methyltr_A"/>
    <property type="match status" value="1"/>
</dbReference>
<keyword evidence="1 7" id="KW-0963">Cytoplasm</keyword>
<comment type="function">
    <text evidence="7">Specifically dimethylates two adjacent adenosines (A1518 and A1519) in the loop of a conserved hairpin near the 3'-end of 16S rRNA in the 30S particle. May play a critical role in biogenesis of 30S subunits.</text>
</comment>
<dbReference type="InterPro" id="IPR020598">
    <property type="entry name" value="rRNA_Ade_methylase_Trfase_N"/>
</dbReference>
<evidence type="ECO:0000256" key="6">
    <source>
        <dbReference type="ARBA" id="ARBA00022884"/>
    </source>
</evidence>
<keyword evidence="5 7" id="KW-0949">S-adenosyl-L-methionine</keyword>
<evidence type="ECO:0000256" key="5">
    <source>
        <dbReference type="ARBA" id="ARBA00022691"/>
    </source>
</evidence>
<comment type="subcellular location">
    <subcellularLocation>
        <location evidence="7">Cytoplasm</location>
    </subcellularLocation>
</comment>
<gene>
    <name evidence="7 10" type="primary">rsmA</name>
    <name evidence="7" type="synonym">ksgA</name>
    <name evidence="10" type="ORF">CE91St30_27780</name>
</gene>
<dbReference type="EC" id="2.1.1.182" evidence="7"/>
<comment type="catalytic activity">
    <reaction evidence="7">
        <text>adenosine(1518)/adenosine(1519) in 16S rRNA + 4 S-adenosyl-L-methionine = N(6)-dimethyladenosine(1518)/N(6)-dimethyladenosine(1519) in 16S rRNA + 4 S-adenosyl-L-homocysteine + 4 H(+)</text>
        <dbReference type="Rhea" id="RHEA:19609"/>
        <dbReference type="Rhea" id="RHEA-COMP:10232"/>
        <dbReference type="Rhea" id="RHEA-COMP:10233"/>
        <dbReference type="ChEBI" id="CHEBI:15378"/>
        <dbReference type="ChEBI" id="CHEBI:57856"/>
        <dbReference type="ChEBI" id="CHEBI:59789"/>
        <dbReference type="ChEBI" id="CHEBI:74411"/>
        <dbReference type="ChEBI" id="CHEBI:74493"/>
        <dbReference type="EC" id="2.1.1.182"/>
    </reaction>
</comment>
<dbReference type="Pfam" id="PF00398">
    <property type="entry name" value="RrnaAD"/>
    <property type="match status" value="1"/>
</dbReference>
<dbReference type="InterPro" id="IPR020596">
    <property type="entry name" value="rRNA_Ade_Mease_Trfase_CS"/>
</dbReference>
<dbReference type="InterPro" id="IPR011530">
    <property type="entry name" value="rRNA_adenine_dimethylase"/>
</dbReference>
<dbReference type="EMBL" id="AP025564">
    <property type="protein sequence ID" value="BDE97445.1"/>
    <property type="molecule type" value="Genomic_DNA"/>
</dbReference>
<dbReference type="GO" id="GO:0032259">
    <property type="term" value="P:methylation"/>
    <property type="evidence" value="ECO:0007669"/>
    <property type="project" value="UniProtKB-KW"/>
</dbReference>
<feature type="binding site" evidence="7 8">
    <location>
        <position position="31"/>
    </location>
    <ligand>
        <name>S-adenosyl-L-methionine</name>
        <dbReference type="ChEBI" id="CHEBI:59789"/>
    </ligand>
</feature>
<feature type="binding site" evidence="7 8">
    <location>
        <position position="105"/>
    </location>
    <ligand>
        <name>S-adenosyl-L-methionine</name>
        <dbReference type="ChEBI" id="CHEBI:59789"/>
    </ligand>
</feature>
<evidence type="ECO:0000256" key="7">
    <source>
        <dbReference type="HAMAP-Rule" id="MF_00607"/>
    </source>
</evidence>
<feature type="binding site" evidence="7 8">
    <location>
        <position position="153"/>
    </location>
    <ligand>
        <name>S-adenosyl-L-methionine</name>
        <dbReference type="ChEBI" id="CHEBI:59789"/>
    </ligand>
</feature>
<keyword evidence="11" id="KW-1185">Reference proteome</keyword>
<evidence type="ECO:0000256" key="1">
    <source>
        <dbReference type="ARBA" id="ARBA00022490"/>
    </source>
</evidence>
<dbReference type="NCBIfam" id="TIGR00755">
    <property type="entry name" value="ksgA"/>
    <property type="match status" value="1"/>
</dbReference>
<evidence type="ECO:0000256" key="4">
    <source>
        <dbReference type="ARBA" id="ARBA00022679"/>
    </source>
</evidence>
<feature type="domain" description="Ribosomal RNA adenine methylase transferase N-terminal" evidence="9">
    <location>
        <begin position="38"/>
        <end position="238"/>
    </location>
</feature>
<protein>
    <recommendedName>
        <fullName evidence="7">Ribosomal RNA small subunit methyltransferase A</fullName>
        <ecNumber evidence="7">2.1.1.182</ecNumber>
    </recommendedName>
    <alternativeName>
        <fullName evidence="7">16S rRNA (adenine(1518)-N(6)/adenine(1519)-N(6))-dimethyltransferase</fullName>
    </alternativeName>
    <alternativeName>
        <fullName evidence="7">16S rRNA dimethyladenosine transferase</fullName>
    </alternativeName>
    <alternativeName>
        <fullName evidence="7">16S rRNA dimethylase</fullName>
    </alternativeName>
    <alternativeName>
        <fullName evidence="7">S-adenosylmethionine-6-N', N'-adenosyl(rRNA) dimethyltransferase</fullName>
    </alternativeName>
</protein>
<dbReference type="PROSITE" id="PS51689">
    <property type="entry name" value="SAM_RNA_A_N6_MT"/>
    <property type="match status" value="1"/>
</dbReference>
<keyword evidence="6 7" id="KW-0694">RNA-binding</keyword>
<dbReference type="InterPro" id="IPR023165">
    <property type="entry name" value="rRNA_Ade_diMease-like_C"/>
</dbReference>
<evidence type="ECO:0000259" key="9">
    <source>
        <dbReference type="SMART" id="SM00650"/>
    </source>
</evidence>
<evidence type="ECO:0000256" key="2">
    <source>
        <dbReference type="ARBA" id="ARBA00022552"/>
    </source>
</evidence>
<name>A0ABM7WM12_9ACTN</name>
<dbReference type="SUPFAM" id="SSF53335">
    <property type="entry name" value="S-adenosyl-L-methionine-dependent methyltransferases"/>
    <property type="match status" value="1"/>
</dbReference>
<comment type="similarity">
    <text evidence="7">Belongs to the class I-like SAM-binding methyltransferase superfamily. rRNA adenine N(6)-methyltransferase family. RsmA subfamily.</text>
</comment>
<feature type="binding site" evidence="7 8">
    <location>
        <position position="58"/>
    </location>
    <ligand>
        <name>S-adenosyl-L-methionine</name>
        <dbReference type="ChEBI" id="CHEBI:59789"/>
    </ligand>
</feature>
<evidence type="ECO:0000256" key="3">
    <source>
        <dbReference type="ARBA" id="ARBA00022603"/>
    </source>
</evidence>
<dbReference type="SMART" id="SM00650">
    <property type="entry name" value="rADc"/>
    <property type="match status" value="1"/>
</dbReference>